<dbReference type="GO" id="GO:0016874">
    <property type="term" value="F:ligase activity"/>
    <property type="evidence" value="ECO:0007669"/>
    <property type="project" value="UniProtKB-KW"/>
</dbReference>
<evidence type="ECO:0000259" key="7">
    <source>
        <dbReference type="Pfam" id="PF04932"/>
    </source>
</evidence>
<keyword evidence="9" id="KW-1185">Reference proteome</keyword>
<feature type="transmembrane region" description="Helical" evidence="6">
    <location>
        <begin position="32"/>
        <end position="52"/>
    </location>
</feature>
<name>A0ABT3T554_9GAMM</name>
<dbReference type="EMBL" id="SHNO01000001">
    <property type="protein sequence ID" value="MCX2977407.1"/>
    <property type="molecule type" value="Genomic_DNA"/>
</dbReference>
<keyword evidence="2 6" id="KW-0812">Transmembrane</keyword>
<evidence type="ECO:0000256" key="5">
    <source>
        <dbReference type="SAM" id="MobiDB-lite"/>
    </source>
</evidence>
<keyword evidence="4 6" id="KW-0472">Membrane</keyword>
<evidence type="ECO:0000313" key="8">
    <source>
        <dbReference type="EMBL" id="MCX2977407.1"/>
    </source>
</evidence>
<feature type="transmembrane region" description="Helical" evidence="6">
    <location>
        <begin position="146"/>
        <end position="165"/>
    </location>
</feature>
<feature type="transmembrane region" description="Helical" evidence="6">
    <location>
        <begin position="237"/>
        <end position="256"/>
    </location>
</feature>
<sequence length="497" mass="54352">MNASSSIASRAPQVLLAAFILLAPLFRSGKIPLAALLLELLAVAGFLALWWGTERRILLRRVEVVLLAALAVFPLLQLLPLPGLSRVDLPGQAEYFLAQQAAAVDQGVVTLSIIARETLSGWLMLLVPIAVYLLTRATSVRTLQKLVTLMLVVATFQAVLGLMQFGSSPSPVFYLGYEYGNGNAVGTYTSRNNFAGFLYLSLMLSLALFMATLGRQTPAQQGRSLRERMQYYATADGHRAFSYGAIALLLLLAIIFTRSRTGIVLTLVGVLLVSAVFSRRIGGGNTFGRTGVIVSLAVGLAIAIGLGTVLERFTVSGPLSNGRWIIFDGVFEGIGQFFPLGAGTGTFQQTFARFQDLSQANYFINRAHNSYLEWIYNGGIVAIALIVGFLALYFARWFSLWKRGDWGEFRYIQVGAGLGLLLMLLHETVDYNLFVPANMVYFAFLAGVYLHPYREPTASRQRTKRKGESAVAPAEEGLRKVALLPQAAEPERNPFMD</sequence>
<evidence type="ECO:0000256" key="2">
    <source>
        <dbReference type="ARBA" id="ARBA00022692"/>
    </source>
</evidence>
<evidence type="ECO:0000256" key="3">
    <source>
        <dbReference type="ARBA" id="ARBA00022989"/>
    </source>
</evidence>
<keyword evidence="3 6" id="KW-1133">Transmembrane helix</keyword>
<feature type="transmembrane region" description="Helical" evidence="6">
    <location>
        <begin position="290"/>
        <end position="310"/>
    </location>
</feature>
<dbReference type="PANTHER" id="PTHR37422:SF13">
    <property type="entry name" value="LIPOPOLYSACCHARIDE BIOSYNTHESIS PROTEIN PA4999-RELATED"/>
    <property type="match status" value="1"/>
</dbReference>
<reference evidence="8" key="1">
    <citation type="submission" date="2019-02" db="EMBL/GenBank/DDBJ databases">
        <authorList>
            <person name="Li S.-H."/>
        </authorList>
    </citation>
    <scope>NUCLEOTIDE SEQUENCE</scope>
    <source>
        <strain evidence="8">IMCC11814</strain>
    </source>
</reference>
<comment type="caution">
    <text evidence="8">The sequence shown here is derived from an EMBL/GenBank/DDBJ whole genome shotgun (WGS) entry which is preliminary data.</text>
</comment>
<feature type="transmembrane region" description="Helical" evidence="6">
    <location>
        <begin position="431"/>
        <end position="450"/>
    </location>
</feature>
<feature type="transmembrane region" description="Helical" evidence="6">
    <location>
        <begin position="374"/>
        <end position="395"/>
    </location>
</feature>
<dbReference type="InterPro" id="IPR051533">
    <property type="entry name" value="WaaL-like"/>
</dbReference>
<dbReference type="Pfam" id="PF04932">
    <property type="entry name" value="Wzy_C"/>
    <property type="match status" value="1"/>
</dbReference>
<feature type="transmembrane region" description="Helical" evidence="6">
    <location>
        <begin position="113"/>
        <end position="134"/>
    </location>
</feature>
<organism evidence="8 9">
    <name type="scientific">Candidatus Marimicrobium litorale</name>
    <dbReference type="NCBI Taxonomy" id="2518991"/>
    <lineage>
        <taxon>Bacteria</taxon>
        <taxon>Pseudomonadati</taxon>
        <taxon>Pseudomonadota</taxon>
        <taxon>Gammaproteobacteria</taxon>
        <taxon>Cellvibrionales</taxon>
        <taxon>Halieaceae</taxon>
        <taxon>Marimicrobium</taxon>
    </lineage>
</organism>
<dbReference type="PANTHER" id="PTHR37422">
    <property type="entry name" value="TEICHURONIC ACID BIOSYNTHESIS PROTEIN TUAE"/>
    <property type="match status" value="1"/>
</dbReference>
<feature type="region of interest" description="Disordered" evidence="5">
    <location>
        <begin position="459"/>
        <end position="478"/>
    </location>
</feature>
<feature type="transmembrane region" description="Helical" evidence="6">
    <location>
        <begin position="262"/>
        <end position="278"/>
    </location>
</feature>
<accession>A0ABT3T554</accession>
<dbReference type="InterPro" id="IPR007016">
    <property type="entry name" value="O-antigen_ligase-rel_domated"/>
</dbReference>
<evidence type="ECO:0000313" key="9">
    <source>
        <dbReference type="Proteomes" id="UP001143304"/>
    </source>
</evidence>
<dbReference type="RefSeq" id="WP_279249128.1">
    <property type="nucleotide sequence ID" value="NZ_SHNO01000001.1"/>
</dbReference>
<gene>
    <name evidence="8" type="ORF">EYC82_08575</name>
</gene>
<keyword evidence="8" id="KW-0436">Ligase</keyword>
<evidence type="ECO:0000256" key="6">
    <source>
        <dbReference type="SAM" id="Phobius"/>
    </source>
</evidence>
<feature type="transmembrane region" description="Helical" evidence="6">
    <location>
        <begin position="7"/>
        <end position="26"/>
    </location>
</feature>
<feature type="transmembrane region" description="Helical" evidence="6">
    <location>
        <begin position="64"/>
        <end position="81"/>
    </location>
</feature>
<evidence type="ECO:0000256" key="1">
    <source>
        <dbReference type="ARBA" id="ARBA00004141"/>
    </source>
</evidence>
<evidence type="ECO:0000256" key="4">
    <source>
        <dbReference type="ARBA" id="ARBA00023136"/>
    </source>
</evidence>
<protein>
    <submittedName>
        <fullName evidence="8">O-antigen ligase domain-containing protein</fullName>
    </submittedName>
</protein>
<comment type="subcellular location">
    <subcellularLocation>
        <location evidence="1">Membrane</location>
        <topology evidence="1">Multi-pass membrane protein</topology>
    </subcellularLocation>
</comment>
<feature type="domain" description="O-antigen ligase-related" evidence="7">
    <location>
        <begin position="246"/>
        <end position="386"/>
    </location>
</feature>
<feature type="transmembrane region" description="Helical" evidence="6">
    <location>
        <begin position="197"/>
        <end position="216"/>
    </location>
</feature>
<proteinExistence type="predicted"/>
<dbReference type="Proteomes" id="UP001143304">
    <property type="component" value="Unassembled WGS sequence"/>
</dbReference>